<dbReference type="EMBL" id="LAEV01001594">
    <property type="protein sequence ID" value="KKA27724.1"/>
    <property type="molecule type" value="Genomic_DNA"/>
</dbReference>
<organism evidence="2 3">
    <name type="scientific">Thielaviopsis punctulata</name>
    <dbReference type="NCBI Taxonomy" id="72032"/>
    <lineage>
        <taxon>Eukaryota</taxon>
        <taxon>Fungi</taxon>
        <taxon>Dikarya</taxon>
        <taxon>Ascomycota</taxon>
        <taxon>Pezizomycotina</taxon>
        <taxon>Sordariomycetes</taxon>
        <taxon>Hypocreomycetidae</taxon>
        <taxon>Microascales</taxon>
        <taxon>Ceratocystidaceae</taxon>
        <taxon>Thielaviopsis</taxon>
    </lineage>
</organism>
<gene>
    <name evidence="2" type="ORF">TD95_001302</name>
</gene>
<reference evidence="2 3" key="1">
    <citation type="submission" date="2015-03" db="EMBL/GenBank/DDBJ databases">
        <authorList>
            <person name="Radwan O."/>
            <person name="Al-Naeli F.A."/>
            <person name="Rendon G.A."/>
            <person name="Fields C."/>
        </authorList>
    </citation>
    <scope>NUCLEOTIDE SEQUENCE [LARGE SCALE GENOMIC DNA]</scope>
    <source>
        <strain evidence="2">CR-DP1</strain>
    </source>
</reference>
<dbReference type="PANTHER" id="PTHR42089">
    <property type="entry name" value="YALI0F09427P"/>
    <property type="match status" value="1"/>
</dbReference>
<accession>A0A0F4ZB31</accession>
<proteinExistence type="predicted"/>
<evidence type="ECO:0000313" key="2">
    <source>
        <dbReference type="EMBL" id="KKA27724.1"/>
    </source>
</evidence>
<dbReference type="AlphaFoldDB" id="A0A0F4ZB31"/>
<name>A0A0F4ZB31_9PEZI</name>
<protein>
    <submittedName>
        <fullName evidence="2">Uncharacterized protein</fullName>
    </submittedName>
</protein>
<evidence type="ECO:0000256" key="1">
    <source>
        <dbReference type="SAM" id="Coils"/>
    </source>
</evidence>
<comment type="caution">
    <text evidence="2">The sequence shown here is derived from an EMBL/GenBank/DDBJ whole genome shotgun (WGS) entry which is preliminary data.</text>
</comment>
<dbReference type="PANTHER" id="PTHR42089:SF1">
    <property type="entry name" value="YALI0F09427P"/>
    <property type="match status" value="1"/>
</dbReference>
<sequence length="195" mass="21173">MAQHYDNQFNNLLSQVPLTVSPFVKLPTAPTLSYKYTKLPSVLPSSRYISDSSALPTDANMSSSGPTPSKIPYVTTPGGPAAHPDTIAATCRSLHEHLERSMASADAELRALEERIAQAELAEKRRIAPGWLDSENHILTPQTKDGMIEVASRIAAMDLISEPTAEQKREAEEEAGQVDAFATMLSLKDKQKAGQ</sequence>
<keyword evidence="1" id="KW-0175">Coiled coil</keyword>
<dbReference type="Proteomes" id="UP000033483">
    <property type="component" value="Unassembled WGS sequence"/>
</dbReference>
<dbReference type="OrthoDB" id="5344687at2759"/>
<feature type="coiled-coil region" evidence="1">
    <location>
        <begin position="95"/>
        <end position="122"/>
    </location>
</feature>
<evidence type="ECO:0000313" key="3">
    <source>
        <dbReference type="Proteomes" id="UP000033483"/>
    </source>
</evidence>
<keyword evidence="3" id="KW-1185">Reference proteome</keyword>